<dbReference type="PROSITE" id="PS50931">
    <property type="entry name" value="HTH_LYSR"/>
    <property type="match status" value="1"/>
</dbReference>
<evidence type="ECO:0000256" key="1">
    <source>
        <dbReference type="ARBA" id="ARBA00009437"/>
    </source>
</evidence>
<dbReference type="AlphaFoldDB" id="A0AB74BI28"/>
<evidence type="ECO:0000313" key="6">
    <source>
        <dbReference type="EMBL" id="RMT75991.1"/>
    </source>
</evidence>
<dbReference type="Proteomes" id="UP000268636">
    <property type="component" value="Unassembled WGS sequence"/>
</dbReference>
<dbReference type="Pfam" id="PF00126">
    <property type="entry name" value="HTH_1"/>
    <property type="match status" value="1"/>
</dbReference>
<evidence type="ECO:0000256" key="2">
    <source>
        <dbReference type="ARBA" id="ARBA00023015"/>
    </source>
</evidence>
<dbReference type="CDD" id="cd08472">
    <property type="entry name" value="PBP2_CrgA_like_3"/>
    <property type="match status" value="1"/>
</dbReference>
<dbReference type="InterPro" id="IPR036390">
    <property type="entry name" value="WH_DNA-bd_sf"/>
</dbReference>
<keyword evidence="2" id="KW-0805">Transcription regulation</keyword>
<keyword evidence="4" id="KW-0804">Transcription</keyword>
<dbReference type="InterPro" id="IPR058163">
    <property type="entry name" value="LysR-type_TF_proteobact-type"/>
</dbReference>
<comment type="caution">
    <text evidence="6">The sequence shown here is derived from an EMBL/GenBank/DDBJ whole genome shotgun (WGS) entry which is preliminary data.</text>
</comment>
<dbReference type="Gene3D" id="1.10.10.10">
    <property type="entry name" value="Winged helix-like DNA-binding domain superfamily/Winged helix DNA-binding domain"/>
    <property type="match status" value="1"/>
</dbReference>
<accession>A0AB74BI28</accession>
<dbReference type="PANTHER" id="PTHR30537">
    <property type="entry name" value="HTH-TYPE TRANSCRIPTIONAL REGULATOR"/>
    <property type="match status" value="1"/>
</dbReference>
<evidence type="ECO:0000256" key="4">
    <source>
        <dbReference type="ARBA" id="ARBA00023163"/>
    </source>
</evidence>
<keyword evidence="3" id="KW-0238">DNA-binding</keyword>
<dbReference type="InterPro" id="IPR000847">
    <property type="entry name" value="LysR_HTH_N"/>
</dbReference>
<feature type="domain" description="HTH lysR-type" evidence="5">
    <location>
        <begin position="6"/>
        <end position="63"/>
    </location>
</feature>
<dbReference type="SUPFAM" id="SSF46785">
    <property type="entry name" value="Winged helix' DNA-binding domain"/>
    <property type="match status" value="1"/>
</dbReference>
<dbReference type="Pfam" id="PF03466">
    <property type="entry name" value="LysR_substrate"/>
    <property type="match status" value="1"/>
</dbReference>
<dbReference type="GO" id="GO:0043565">
    <property type="term" value="F:sequence-specific DNA binding"/>
    <property type="evidence" value="ECO:0007669"/>
    <property type="project" value="TreeGrafter"/>
</dbReference>
<name>A0AB74BI28_PSESS</name>
<dbReference type="PANTHER" id="PTHR30537:SF72">
    <property type="entry name" value="LYSR FAMILY TRANSCRIPTIONAL REGULATOR"/>
    <property type="match status" value="1"/>
</dbReference>
<evidence type="ECO:0000256" key="3">
    <source>
        <dbReference type="ARBA" id="ARBA00023125"/>
    </source>
</evidence>
<comment type="similarity">
    <text evidence="1">Belongs to the LysR transcriptional regulatory family.</text>
</comment>
<proteinExistence type="inferred from homology"/>
<evidence type="ECO:0000259" key="5">
    <source>
        <dbReference type="PROSITE" id="PS50931"/>
    </source>
</evidence>
<evidence type="ECO:0000313" key="7">
    <source>
        <dbReference type="Proteomes" id="UP000268636"/>
    </source>
</evidence>
<dbReference type="EMBL" id="RBTN01000161">
    <property type="protein sequence ID" value="RMT75991.1"/>
    <property type="molecule type" value="Genomic_DNA"/>
</dbReference>
<dbReference type="FunFam" id="1.10.10.10:FF:000001">
    <property type="entry name" value="LysR family transcriptional regulator"/>
    <property type="match status" value="1"/>
</dbReference>
<dbReference type="InterPro" id="IPR036388">
    <property type="entry name" value="WH-like_DNA-bd_sf"/>
</dbReference>
<dbReference type="RefSeq" id="WP_002555273.1">
    <property type="nucleotide sequence ID" value="NZ_RBTN01000161.1"/>
</dbReference>
<protein>
    <submittedName>
        <fullName evidence="6">Transcriptional regulator</fullName>
    </submittedName>
</protein>
<gene>
    <name evidence="6" type="ORF">ALP42_02366</name>
</gene>
<organism evidence="6 7">
    <name type="scientific">Pseudomonas savastanoi pv. nerii</name>
    <dbReference type="NCBI Taxonomy" id="360921"/>
    <lineage>
        <taxon>Bacteria</taxon>
        <taxon>Pseudomonadati</taxon>
        <taxon>Pseudomonadota</taxon>
        <taxon>Gammaproteobacteria</taxon>
        <taxon>Pseudomonadales</taxon>
        <taxon>Pseudomonadaceae</taxon>
        <taxon>Pseudomonas</taxon>
    </lineage>
</organism>
<dbReference type="GO" id="GO:0006351">
    <property type="term" value="P:DNA-templated transcription"/>
    <property type="evidence" value="ECO:0007669"/>
    <property type="project" value="TreeGrafter"/>
</dbReference>
<sequence length="304" mass="33159">MSKPLPSLDDLRIFNLVAQLKNFSRVAEQIDLAPSSISMAVSRLEAQLGARLFQRTTRKMVLTDEGLTLLSRSERLLEDFDEVTSLFRQPGNHLTGRLRVDLPLGMAAGLVMQRLPEFHARHPDIQLDIFSTDRRVDVIADGFDCVVRVGAATDVSLVCRPLGALPLVNVASPAYIEAYGMPATPADLALHYLVNYAPNPSDSAAKFEYMDGTVARTVTVPHKVTVNNSPACGAACRAGFGISQLPLLGVASYLASGLLVKVLPDYLPATMPINLLYPHRRNVPQRVRLFGDWLVEVVDATVAT</sequence>
<dbReference type="Gene3D" id="3.40.190.290">
    <property type="match status" value="1"/>
</dbReference>
<reference evidence="6 7" key="1">
    <citation type="submission" date="2018-08" db="EMBL/GenBank/DDBJ databases">
        <title>Recombination of ecologically and evolutionarily significant loci maintains genetic cohesion in the Pseudomonas syringae species complex.</title>
        <authorList>
            <person name="Dillon M."/>
            <person name="Thakur S."/>
            <person name="Almeida R.N.D."/>
            <person name="Weir B.S."/>
            <person name="Guttman D.S."/>
        </authorList>
    </citation>
    <scope>NUCLEOTIDE SEQUENCE [LARGE SCALE GENOMIC DNA]</scope>
    <source>
        <strain evidence="6 7">ICMP 13786</strain>
    </source>
</reference>
<dbReference type="SUPFAM" id="SSF53850">
    <property type="entry name" value="Periplasmic binding protein-like II"/>
    <property type="match status" value="1"/>
</dbReference>
<dbReference type="InterPro" id="IPR005119">
    <property type="entry name" value="LysR_subst-bd"/>
</dbReference>
<dbReference type="GO" id="GO:0003700">
    <property type="term" value="F:DNA-binding transcription factor activity"/>
    <property type="evidence" value="ECO:0007669"/>
    <property type="project" value="InterPro"/>
</dbReference>